<dbReference type="PANTHER" id="PTHR13234">
    <property type="entry name" value="GAMMA-INTERFERON INDUCIBLE LYSOSOMAL THIOL REDUCTASE GILT"/>
    <property type="match status" value="1"/>
</dbReference>
<dbReference type="Pfam" id="PF03227">
    <property type="entry name" value="GILT"/>
    <property type="match status" value="1"/>
</dbReference>
<dbReference type="InterPro" id="IPR004911">
    <property type="entry name" value="Interferon-induced_GILT"/>
</dbReference>
<dbReference type="Proteomes" id="UP001367508">
    <property type="component" value="Unassembled WGS sequence"/>
</dbReference>
<evidence type="ECO:0000256" key="1">
    <source>
        <dbReference type="ARBA" id="ARBA00005679"/>
    </source>
</evidence>
<organism evidence="4 5">
    <name type="scientific">Canavalia gladiata</name>
    <name type="common">Sword bean</name>
    <name type="synonym">Dolichos gladiatus</name>
    <dbReference type="NCBI Taxonomy" id="3824"/>
    <lineage>
        <taxon>Eukaryota</taxon>
        <taxon>Viridiplantae</taxon>
        <taxon>Streptophyta</taxon>
        <taxon>Embryophyta</taxon>
        <taxon>Tracheophyta</taxon>
        <taxon>Spermatophyta</taxon>
        <taxon>Magnoliopsida</taxon>
        <taxon>eudicotyledons</taxon>
        <taxon>Gunneridae</taxon>
        <taxon>Pentapetalae</taxon>
        <taxon>rosids</taxon>
        <taxon>fabids</taxon>
        <taxon>Fabales</taxon>
        <taxon>Fabaceae</taxon>
        <taxon>Papilionoideae</taxon>
        <taxon>50 kb inversion clade</taxon>
        <taxon>NPAAA clade</taxon>
        <taxon>indigoferoid/millettioid clade</taxon>
        <taxon>Phaseoleae</taxon>
        <taxon>Canavalia</taxon>
    </lineage>
</organism>
<sequence>MVFPKLLITIVLASVLFFFIYESEGVSYSFGSHIGDHGVDTTSFDNQKVNLSVYYDSLSQSCAIFIVKDLQNILFFNDLISIVNLQLVPWASAYVDNAKKSIWCQNGPDECKLNSVESCAINLWHKVDMHYGLISCSEFHVIERRTQMWMDCINELNLPKESIVMCINRGKGTELGMKYINETGQLYPRPAIVPWVVVNNQPIGKDYANFTHYVCKAYKGVTVPKICNEV</sequence>
<comment type="caution">
    <text evidence="4">The sequence shown here is derived from an EMBL/GenBank/DDBJ whole genome shotgun (WGS) entry which is preliminary data.</text>
</comment>
<comment type="similarity">
    <text evidence="1">Belongs to the GILT family.</text>
</comment>
<name>A0AAN9R0L2_CANGL</name>
<feature type="chain" id="PRO_5042818930" evidence="3">
    <location>
        <begin position="26"/>
        <end position="230"/>
    </location>
</feature>
<accession>A0AAN9R0L2</accession>
<evidence type="ECO:0000256" key="2">
    <source>
        <dbReference type="ARBA" id="ARBA00023180"/>
    </source>
</evidence>
<dbReference type="AlphaFoldDB" id="A0AAN9R0L2"/>
<evidence type="ECO:0000256" key="3">
    <source>
        <dbReference type="SAM" id="SignalP"/>
    </source>
</evidence>
<evidence type="ECO:0000313" key="5">
    <source>
        <dbReference type="Proteomes" id="UP001367508"/>
    </source>
</evidence>
<protein>
    <submittedName>
        <fullName evidence="4">Uncharacterized protein</fullName>
    </submittedName>
</protein>
<keyword evidence="5" id="KW-1185">Reference proteome</keyword>
<proteinExistence type="inferred from homology"/>
<dbReference type="GO" id="GO:0016671">
    <property type="term" value="F:oxidoreductase activity, acting on a sulfur group of donors, disulfide as acceptor"/>
    <property type="evidence" value="ECO:0007669"/>
    <property type="project" value="InterPro"/>
</dbReference>
<reference evidence="4 5" key="1">
    <citation type="submission" date="2024-01" db="EMBL/GenBank/DDBJ databases">
        <title>The genomes of 5 underutilized Papilionoideae crops provide insights into root nodulation and disease resistanc.</title>
        <authorList>
            <person name="Jiang F."/>
        </authorList>
    </citation>
    <scope>NUCLEOTIDE SEQUENCE [LARGE SCALE GENOMIC DNA]</scope>
    <source>
        <strain evidence="4">LVBAO_FW01</strain>
        <tissue evidence="4">Leaves</tissue>
    </source>
</reference>
<gene>
    <name evidence="4" type="ORF">VNO77_07425</name>
</gene>
<evidence type="ECO:0000313" key="4">
    <source>
        <dbReference type="EMBL" id="KAK7349773.1"/>
    </source>
</evidence>
<dbReference type="PANTHER" id="PTHR13234:SF27">
    <property type="entry name" value="GAMMA INTERFERON INDUCIBLE LYSOSOMAL THIOL REDUCTASE"/>
    <property type="match status" value="1"/>
</dbReference>
<keyword evidence="2" id="KW-0325">Glycoprotein</keyword>
<dbReference type="EMBL" id="JAYMYQ010000002">
    <property type="protein sequence ID" value="KAK7349773.1"/>
    <property type="molecule type" value="Genomic_DNA"/>
</dbReference>
<keyword evidence="3" id="KW-0732">Signal</keyword>
<feature type="signal peptide" evidence="3">
    <location>
        <begin position="1"/>
        <end position="25"/>
    </location>
</feature>